<evidence type="ECO:0000313" key="3">
    <source>
        <dbReference type="EMBL" id="MFD2417977.1"/>
    </source>
</evidence>
<reference evidence="4" key="1">
    <citation type="journal article" date="2019" name="Int. J. Syst. Evol. Microbiol.">
        <title>The Global Catalogue of Microorganisms (GCM) 10K type strain sequencing project: providing services to taxonomists for standard genome sequencing and annotation.</title>
        <authorList>
            <consortium name="The Broad Institute Genomics Platform"/>
            <consortium name="The Broad Institute Genome Sequencing Center for Infectious Disease"/>
            <person name="Wu L."/>
            <person name="Ma J."/>
        </authorList>
    </citation>
    <scope>NUCLEOTIDE SEQUENCE [LARGE SCALE GENOMIC DNA]</scope>
    <source>
        <strain evidence="4">CGMCC 4.7645</strain>
    </source>
</reference>
<evidence type="ECO:0000256" key="2">
    <source>
        <dbReference type="SAM" id="SignalP"/>
    </source>
</evidence>
<evidence type="ECO:0000313" key="4">
    <source>
        <dbReference type="Proteomes" id="UP001597417"/>
    </source>
</evidence>
<protein>
    <recommendedName>
        <fullName evidence="5">PE-PGRS family protein</fullName>
    </recommendedName>
</protein>
<keyword evidence="2" id="KW-0732">Signal</keyword>
<dbReference type="RefSeq" id="WP_378265951.1">
    <property type="nucleotide sequence ID" value="NZ_JBHUKR010000007.1"/>
</dbReference>
<keyword evidence="4" id="KW-1185">Reference proteome</keyword>
<comment type="caution">
    <text evidence="3">The sequence shown here is derived from an EMBL/GenBank/DDBJ whole genome shotgun (WGS) entry which is preliminary data.</text>
</comment>
<feature type="chain" id="PRO_5046282795" description="PE-PGRS family protein" evidence="2">
    <location>
        <begin position="29"/>
        <end position="960"/>
    </location>
</feature>
<evidence type="ECO:0008006" key="5">
    <source>
        <dbReference type="Google" id="ProtNLM"/>
    </source>
</evidence>
<feature type="region of interest" description="Disordered" evidence="1">
    <location>
        <begin position="214"/>
        <end position="246"/>
    </location>
</feature>
<dbReference type="Proteomes" id="UP001597417">
    <property type="component" value="Unassembled WGS sequence"/>
</dbReference>
<proteinExistence type="predicted"/>
<feature type="compositionally biased region" description="Low complexity" evidence="1">
    <location>
        <begin position="219"/>
        <end position="230"/>
    </location>
</feature>
<evidence type="ECO:0000256" key="1">
    <source>
        <dbReference type="SAM" id="MobiDB-lite"/>
    </source>
</evidence>
<gene>
    <name evidence="3" type="ORF">ACFSXZ_16750</name>
</gene>
<name>A0ABW5FVW3_9PSEU</name>
<accession>A0ABW5FVW3</accession>
<dbReference type="EMBL" id="JBHUKR010000007">
    <property type="protein sequence ID" value="MFD2417977.1"/>
    <property type="molecule type" value="Genomic_DNA"/>
</dbReference>
<sequence>MQTWARRGIQTALVTGGLLMLGTGIASADENNGSPDSPAGPVDINASVPVQITKNAVGALGKQANVPAFQQEVSTRPATGVVNKAIAPLAATGALKPASPAIGAANGVAATASQAGQRLGRTPAPSAGRGATEVTGDPCMGNKITGDLVVPIQVTGNAIGLFGNAEAQSDSVQSYSHGNEIATSGAGGGLAGNVVALDWALPVQISGNAVGLGGRAKTSGSAAQSGSAPGDITTDGTNGGLSGNVISPQGATPVQVSGNALGLLLGHANSSFAADSSAASGGSIATHGSYGVANGNVAGVPVALPVKASSNGISALGNSDVCCSSAITSATAGSTRPGMNDIPTYIQTDGAHSLVGGTVVQPQPAVPGTVAGDAAAVLGHSSVGSAKPGSTVLGSTATSGGFSSTTGEGGALSGTIADVPAAAPAEVFCTATAVIGHAHANGCENTTTAVAGSGTYTNGNGGFVAGNSVSPQPAGTAELFGTALAAVGQASGAANETKHVKAGGYNGSQGNDSSVSGNVVQAPVGLPAEVFGMAGSLAGQSQGSASETKTVTGGGGGNTQDDHGTISANLVQAPLSAPVQAFGSAVALVGRSTGSATTYTTSSAGGDGHANGKEGVAAGNLAALPESLPVQLHGLGVGAVGKAFGQSQSTTQSFAGGNLSATGEGGAIAGNIVEGPGATLAHVFGTGAAVGGLTGGTSANDVTSLAGGTAQTDGDRGAIAGNVVAAQLAPIAQVFGPAVGALGTAQGTGANGTNAGSGGDITTSGKAGTLSGDIFDVPVGAVAQVFGDAVAAAGIANGTAANTTTGTVGGTHTTTGANNALSGIDSTLPIGVMAQVFDVPLALLGGIATAHADNATSVLEAGQEPKIDLPVTMSELPATSLPSLPRPVATKQTLPVRSATSRADFVELPGNVLSFVPGQLPSVPAGQLPSLPGLPAGARADQPTVVSGDLFSRITDLVYR</sequence>
<organism evidence="3 4">
    <name type="scientific">Amycolatopsis pigmentata</name>
    <dbReference type="NCBI Taxonomy" id="450801"/>
    <lineage>
        <taxon>Bacteria</taxon>
        <taxon>Bacillati</taxon>
        <taxon>Actinomycetota</taxon>
        <taxon>Actinomycetes</taxon>
        <taxon>Pseudonocardiales</taxon>
        <taxon>Pseudonocardiaceae</taxon>
        <taxon>Amycolatopsis</taxon>
    </lineage>
</organism>
<feature type="signal peptide" evidence="2">
    <location>
        <begin position="1"/>
        <end position="28"/>
    </location>
</feature>